<dbReference type="InterPro" id="IPR007604">
    <property type="entry name" value="CP2"/>
</dbReference>
<accession>A0A1J9R502</accession>
<dbReference type="EMBL" id="LGTZ01000098">
    <property type="protein sequence ID" value="OJD27435.1"/>
    <property type="molecule type" value="Genomic_DNA"/>
</dbReference>
<keyword evidence="4" id="KW-0804">Transcription</keyword>
<comment type="caution">
    <text evidence="9">The sequence shown here is derived from an EMBL/GenBank/DDBJ whole genome shotgun (WGS) entry which is preliminary data.</text>
</comment>
<feature type="domain" description="Grh/CP2 DB" evidence="8">
    <location>
        <begin position="245"/>
        <end position="500"/>
    </location>
</feature>
<dbReference type="OrthoDB" id="7680836at2759"/>
<evidence type="ECO:0000256" key="7">
    <source>
        <dbReference type="SAM" id="MobiDB-lite"/>
    </source>
</evidence>
<dbReference type="Pfam" id="PF25416">
    <property type="entry name" value="GRHL1_C"/>
    <property type="match status" value="1"/>
</dbReference>
<proteinExistence type="predicted"/>
<reference evidence="9 10" key="1">
    <citation type="submission" date="2015-08" db="EMBL/GenBank/DDBJ databases">
        <title>Emmonsia species relationships and genome sequence.</title>
        <authorList>
            <person name="Cuomo C.A."/>
            <person name="Schwartz I.S."/>
            <person name="Kenyon C."/>
            <person name="De Hoog G.S."/>
            <person name="Govender N.P."/>
            <person name="Botha A."/>
            <person name="Moreno L."/>
            <person name="De Vries M."/>
            <person name="Munoz J.F."/>
            <person name="Stielow J.B."/>
        </authorList>
    </citation>
    <scope>NUCLEOTIDE SEQUENCE [LARGE SCALE GENOMIC DNA]</scope>
    <source>
        <strain evidence="9 10">EI222</strain>
    </source>
</reference>
<protein>
    <recommendedName>
        <fullName evidence="8">Grh/CP2 DB domain-containing protein</fullName>
    </recommendedName>
</protein>
<dbReference type="Proteomes" id="UP000242791">
    <property type="component" value="Unassembled WGS sequence"/>
</dbReference>
<evidence type="ECO:0000256" key="5">
    <source>
        <dbReference type="ARBA" id="ARBA00023242"/>
    </source>
</evidence>
<keyword evidence="10" id="KW-1185">Reference proteome</keyword>
<evidence type="ECO:0000256" key="1">
    <source>
        <dbReference type="ARBA" id="ARBA00004123"/>
    </source>
</evidence>
<dbReference type="InterPro" id="IPR057520">
    <property type="entry name" value="GRHL1/CP2_C"/>
</dbReference>
<evidence type="ECO:0000313" key="10">
    <source>
        <dbReference type="Proteomes" id="UP000242791"/>
    </source>
</evidence>
<name>A0A1J9R502_9EURO</name>
<dbReference type="InterPro" id="IPR040167">
    <property type="entry name" value="TF_CP2-like"/>
</dbReference>
<dbReference type="VEuPathDB" id="FungiDB:ACJ73_01163"/>
<keyword evidence="3" id="KW-0238">DNA-binding</keyword>
<dbReference type="PANTHER" id="PTHR11037">
    <property type="entry name" value="TRANSCRIPTION FACTOR CP2"/>
    <property type="match status" value="1"/>
</dbReference>
<keyword evidence="2" id="KW-0805">Transcription regulation</keyword>
<dbReference type="PANTHER" id="PTHR11037:SF20">
    <property type="entry name" value="PROTEIN GRAINYHEAD"/>
    <property type="match status" value="1"/>
</dbReference>
<evidence type="ECO:0000313" key="9">
    <source>
        <dbReference type="EMBL" id="OJD27435.1"/>
    </source>
</evidence>
<gene>
    <name evidence="9" type="ORF">ACJ73_01163</name>
</gene>
<evidence type="ECO:0000256" key="2">
    <source>
        <dbReference type="ARBA" id="ARBA00023015"/>
    </source>
</evidence>
<evidence type="ECO:0000256" key="3">
    <source>
        <dbReference type="ARBA" id="ARBA00023125"/>
    </source>
</evidence>
<keyword evidence="5" id="KW-0539">Nucleus</keyword>
<dbReference type="GO" id="GO:0005634">
    <property type="term" value="C:nucleus"/>
    <property type="evidence" value="ECO:0007669"/>
    <property type="project" value="UniProtKB-SubCell"/>
</dbReference>
<evidence type="ECO:0000256" key="6">
    <source>
        <dbReference type="SAM" id="Coils"/>
    </source>
</evidence>
<organism evidence="9 10">
    <name type="scientific">Blastomyces percursus</name>
    <dbReference type="NCBI Taxonomy" id="1658174"/>
    <lineage>
        <taxon>Eukaryota</taxon>
        <taxon>Fungi</taxon>
        <taxon>Dikarya</taxon>
        <taxon>Ascomycota</taxon>
        <taxon>Pezizomycotina</taxon>
        <taxon>Eurotiomycetes</taxon>
        <taxon>Eurotiomycetidae</taxon>
        <taxon>Onygenales</taxon>
        <taxon>Ajellomycetaceae</taxon>
        <taxon>Blastomyces</taxon>
    </lineage>
</organism>
<feature type="coiled-coil region" evidence="6">
    <location>
        <begin position="444"/>
        <end position="471"/>
    </location>
</feature>
<feature type="compositionally biased region" description="Low complexity" evidence="7">
    <location>
        <begin position="584"/>
        <end position="594"/>
    </location>
</feature>
<keyword evidence="6" id="KW-0175">Coiled coil</keyword>
<dbReference type="STRING" id="1658174.A0A1J9R502"/>
<feature type="region of interest" description="Disordered" evidence="7">
    <location>
        <begin position="65"/>
        <end position="91"/>
    </location>
</feature>
<evidence type="ECO:0000256" key="4">
    <source>
        <dbReference type="ARBA" id="ARBA00023163"/>
    </source>
</evidence>
<dbReference type="PROSITE" id="PS51968">
    <property type="entry name" value="GRH_CP2_DB"/>
    <property type="match status" value="1"/>
</dbReference>
<dbReference type="GO" id="GO:0000978">
    <property type="term" value="F:RNA polymerase II cis-regulatory region sequence-specific DNA binding"/>
    <property type="evidence" value="ECO:0007669"/>
    <property type="project" value="TreeGrafter"/>
</dbReference>
<dbReference type="Pfam" id="PF04516">
    <property type="entry name" value="CP2"/>
    <property type="match status" value="1"/>
</dbReference>
<feature type="region of interest" description="Disordered" evidence="7">
    <location>
        <begin position="582"/>
        <end position="621"/>
    </location>
</feature>
<sequence length="791" mass="86653">MFRNRKSSQKPGEELYSNFKQKFPEICAGIGSTTTATATTTTTTATTAESHPAKILVDAPVKQAIQQQRPTMDSEDNKGTEQTPKGLPDHWRFTPSIMDPNSYAFTSLANQPSTYYTATPTGMGMPCHTQVPDLSTPGMTLNLLSPLSIPPATSATDAAAMQSAIDMNSFHHAFAPQAGNGVDAFHHHPPAYAPNSFVNRDPRYDPLHVENSPINGVHANNHIGLLPHGIGLSTPIDNRPNPGSENFRFNVTLKAATAMVKDPDEIPITYLNKGQAYTISVLDTAPMTSGAQPLKYRTFIRVSFEDDEQRSKPASCWQLWKEGRGSNEAHHRDGKLLAVEHVDPNQGGDGDIRPSQVHLETSNFDGFSVIWSPNPANGNPCCLISVRFNFLSTDFSHSKGVKGIPVRLCAKTEVISTGHGDPPLEDRPEVCFCKVKLFRDHGAERKLSNDIAHVKKLIDKLKQQISQAELGSGFDRRKRSSSFAKGKIMKHKRAWSGESSNDSGKSTLEEDLQIKLRTLKDMFSSTRPFSALNLKGDVHDDPDLFPVHLGITDEGFSHTIGWESRNNAEGSSIASQHVLSPATSNHSLSSSHNSFDPKTGFPHQPQVYDGSRHGSMDWSSVSQQDSDCQQHIRNGRFLNHPVKIQKVSAGGRAGHDSWIEAMDVDATYQPPLAAPKKPTSCFYVQIRQSCGNQVPDGYYHAVYLTQRTAKDLVHVISKKCKIDASRVVRALCLRGNGLYVVLDDDIVNELPEGQDMAAEITEVRDCSLDASTDGDSSTPPTSSGIEVKLIF</sequence>
<evidence type="ECO:0000259" key="8">
    <source>
        <dbReference type="PROSITE" id="PS51968"/>
    </source>
</evidence>
<dbReference type="GO" id="GO:0001228">
    <property type="term" value="F:DNA-binding transcription activator activity, RNA polymerase II-specific"/>
    <property type="evidence" value="ECO:0007669"/>
    <property type="project" value="TreeGrafter"/>
</dbReference>
<comment type="subcellular location">
    <subcellularLocation>
        <location evidence="1">Nucleus</location>
    </subcellularLocation>
</comment>
<dbReference type="AlphaFoldDB" id="A0A1J9R502"/>